<keyword evidence="4 7" id="KW-0812">Transmembrane</keyword>
<dbReference type="InterPro" id="IPR023996">
    <property type="entry name" value="TonB-dep_OMP_SusC/RagA"/>
</dbReference>
<feature type="signal peptide" evidence="8">
    <location>
        <begin position="1"/>
        <end position="21"/>
    </location>
</feature>
<keyword evidence="8" id="KW-0732">Signal</keyword>
<dbReference type="EMBL" id="SBLB01000002">
    <property type="protein sequence ID" value="RYC70520.1"/>
    <property type="molecule type" value="Genomic_DNA"/>
</dbReference>
<sequence length="1044" mass="113947">MKKPINVLVVLVLLCQGYGFAQSNRVTGRVTGADNQGLPGVNVVVGGTSLGTATDASGNYSINVASDASLVFSYISYVSQTVPVNNRSIINVQLVEDAKAIDEVIVTALGIKRESKTLGYATATVNAEQINVNRTPNFVNGLQGKLAGVNITSMGTGPAGTSKIRIRGQSSFSGQNNPLIVVNGVPIDNSNYSLGGDFGNRASNSSDGGDGLSSINPDDIEEMTVLKGATAAALYGSRAKDGVVMITTKSKGSAKGFGVTYNTNFTTDTPLDFTDFQYEYGQGEGGKRPTTPNPTSGVWSFGEKFQPGMTQTLFDNETWPYEPVFDRVKKFYRVGTNFTNTVTVANNGPSGGFSLSFGNTDNKGIMENNTFNRKVINLGFTQNITSKLTALGNINYSLENNINPPQLNTQDLSVSTVIFTLANSMPFEALRQNQTLPNGDEFVFSRFLVRNNPYYSMNNKFENVRRSRLFGNLALKYQFTDWLYVQGRLAQDSYVRNQDYNIPNGYAPIARAPVGFVNGSYTQDVRQNLERNLDLIIGMNKTFGAIGVDLTLGGNARYARNDYNSVTVQDFVQPGLYTVMNGRIKDPLYALAEKKINSVFGAATISYKEFLFLNATARNDWFSTLAPSNRSILYPSVTGSFVFSQAFDNLPGWLTFGKLRAAYAQVGSDNVDPYSNALYFAVDNNSFPNPSGALVPVGGINATVVPNKNLRPLRIQEAEVGLELKLFQNKIGFDFTYYHKTTDDQILAAQVSDASSYTSKLINVGRSMNQGLEMLLSFSPVSTRAFRWDVSANVSYNTSKVLRLGLSPNDTVITVSSGGGRVLNQVVGKPIGQLYTFTYLRDAQGRQVFDANSGMPLRNNVLRNVGSALPRYFGGITNTFTYQGIVLSALIDFKLGHKMIAGRNINYVRHGLSKRTLPGRAEGYVIGDGVNPNGEVNKTRAAVQPFYESINPLGINEDFVSNAGFWKLRQLTLGYDFSKLLPASFFIKGLRLNAVANNVLVLKKWTENMDPEEVLVSSDNAVGLDFWPGLPLTRSIGFNLNVRF</sequence>
<dbReference type="SUPFAM" id="SSF49464">
    <property type="entry name" value="Carboxypeptidase regulatory domain-like"/>
    <property type="match status" value="1"/>
</dbReference>
<dbReference type="Pfam" id="PF07715">
    <property type="entry name" value="Plug"/>
    <property type="match status" value="1"/>
</dbReference>
<dbReference type="Gene3D" id="2.60.40.1120">
    <property type="entry name" value="Carboxypeptidase-like, regulatory domain"/>
    <property type="match status" value="1"/>
</dbReference>
<dbReference type="InterPro" id="IPR012910">
    <property type="entry name" value="Plug_dom"/>
</dbReference>
<reference evidence="10 11" key="1">
    <citation type="submission" date="2019-01" db="EMBL/GenBank/DDBJ databases">
        <title>Spirosoma flava sp. nov., a propanil-degrading bacterium isolated from herbicide-contaminated soil.</title>
        <authorList>
            <person name="Zhang L."/>
            <person name="Jiang J.-D."/>
        </authorList>
    </citation>
    <scope>NUCLEOTIDE SEQUENCE [LARGE SCALE GENOMIC DNA]</scope>
    <source>
        <strain evidence="10 11">TY50</strain>
    </source>
</reference>
<evidence type="ECO:0000256" key="2">
    <source>
        <dbReference type="ARBA" id="ARBA00022448"/>
    </source>
</evidence>
<keyword evidence="2 7" id="KW-0813">Transport</keyword>
<evidence type="ECO:0000313" key="11">
    <source>
        <dbReference type="Proteomes" id="UP000290407"/>
    </source>
</evidence>
<keyword evidence="3 7" id="KW-1134">Transmembrane beta strand</keyword>
<evidence type="ECO:0000256" key="3">
    <source>
        <dbReference type="ARBA" id="ARBA00022452"/>
    </source>
</evidence>
<evidence type="ECO:0000313" key="10">
    <source>
        <dbReference type="EMBL" id="RYC70520.1"/>
    </source>
</evidence>
<dbReference type="InterPro" id="IPR037066">
    <property type="entry name" value="Plug_dom_sf"/>
</dbReference>
<name>A0A4Q2US48_9BACT</name>
<comment type="caution">
    <text evidence="10">The sequence shown here is derived from an EMBL/GenBank/DDBJ whole genome shotgun (WGS) entry which is preliminary data.</text>
</comment>
<proteinExistence type="inferred from homology"/>
<evidence type="ECO:0000256" key="5">
    <source>
        <dbReference type="ARBA" id="ARBA00023136"/>
    </source>
</evidence>
<dbReference type="NCBIfam" id="TIGR04056">
    <property type="entry name" value="OMP_RagA_SusC"/>
    <property type="match status" value="1"/>
</dbReference>
<accession>A0A4Q2US48</accession>
<dbReference type="InterPro" id="IPR039426">
    <property type="entry name" value="TonB-dep_rcpt-like"/>
</dbReference>
<comment type="similarity">
    <text evidence="7">Belongs to the TonB-dependent receptor family.</text>
</comment>
<dbReference type="NCBIfam" id="TIGR04057">
    <property type="entry name" value="SusC_RagA_signa"/>
    <property type="match status" value="1"/>
</dbReference>
<dbReference type="RefSeq" id="WP_129601563.1">
    <property type="nucleotide sequence ID" value="NZ_SBLB01000002.1"/>
</dbReference>
<evidence type="ECO:0000256" key="1">
    <source>
        <dbReference type="ARBA" id="ARBA00004571"/>
    </source>
</evidence>
<dbReference type="InterPro" id="IPR008969">
    <property type="entry name" value="CarboxyPept-like_regulatory"/>
</dbReference>
<dbReference type="SUPFAM" id="SSF56935">
    <property type="entry name" value="Porins"/>
    <property type="match status" value="1"/>
</dbReference>
<feature type="chain" id="PRO_5020456194" evidence="8">
    <location>
        <begin position="22"/>
        <end position="1044"/>
    </location>
</feature>
<dbReference type="PROSITE" id="PS52016">
    <property type="entry name" value="TONB_DEPENDENT_REC_3"/>
    <property type="match status" value="1"/>
</dbReference>
<organism evidence="10 11">
    <name type="scientific">Spirosoma sordidisoli</name>
    <dbReference type="NCBI Taxonomy" id="2502893"/>
    <lineage>
        <taxon>Bacteria</taxon>
        <taxon>Pseudomonadati</taxon>
        <taxon>Bacteroidota</taxon>
        <taxon>Cytophagia</taxon>
        <taxon>Cytophagales</taxon>
        <taxon>Cytophagaceae</taxon>
        <taxon>Spirosoma</taxon>
    </lineage>
</organism>
<evidence type="ECO:0000259" key="9">
    <source>
        <dbReference type="Pfam" id="PF07715"/>
    </source>
</evidence>
<dbReference type="Gene3D" id="2.170.130.10">
    <property type="entry name" value="TonB-dependent receptor, plug domain"/>
    <property type="match status" value="1"/>
</dbReference>
<comment type="subcellular location">
    <subcellularLocation>
        <location evidence="1 7">Cell outer membrane</location>
        <topology evidence="1 7">Multi-pass membrane protein</topology>
    </subcellularLocation>
</comment>
<dbReference type="GO" id="GO:0009279">
    <property type="term" value="C:cell outer membrane"/>
    <property type="evidence" value="ECO:0007669"/>
    <property type="project" value="UniProtKB-SubCell"/>
</dbReference>
<dbReference type="Proteomes" id="UP000290407">
    <property type="component" value="Unassembled WGS sequence"/>
</dbReference>
<protein>
    <submittedName>
        <fullName evidence="10">SusC/RagA family TonB-linked outer membrane protein</fullName>
    </submittedName>
</protein>
<dbReference type="AlphaFoldDB" id="A0A4Q2US48"/>
<dbReference type="Gene3D" id="2.40.170.20">
    <property type="entry name" value="TonB-dependent receptor, beta-barrel domain"/>
    <property type="match status" value="1"/>
</dbReference>
<keyword evidence="6 7" id="KW-0998">Cell outer membrane</keyword>
<evidence type="ECO:0000256" key="8">
    <source>
        <dbReference type="SAM" id="SignalP"/>
    </source>
</evidence>
<evidence type="ECO:0000256" key="6">
    <source>
        <dbReference type="ARBA" id="ARBA00023237"/>
    </source>
</evidence>
<keyword evidence="5 7" id="KW-0472">Membrane</keyword>
<gene>
    <name evidence="10" type="ORF">EQG79_11780</name>
</gene>
<dbReference type="Pfam" id="PF13715">
    <property type="entry name" value="CarbopepD_reg_2"/>
    <property type="match status" value="1"/>
</dbReference>
<feature type="domain" description="TonB-dependent receptor plug" evidence="9">
    <location>
        <begin position="119"/>
        <end position="243"/>
    </location>
</feature>
<keyword evidence="11" id="KW-1185">Reference proteome</keyword>
<evidence type="ECO:0000256" key="4">
    <source>
        <dbReference type="ARBA" id="ARBA00022692"/>
    </source>
</evidence>
<dbReference type="InterPro" id="IPR023997">
    <property type="entry name" value="TonB-dep_OMP_SusC/RagA_CS"/>
</dbReference>
<evidence type="ECO:0000256" key="7">
    <source>
        <dbReference type="PROSITE-ProRule" id="PRU01360"/>
    </source>
</evidence>
<dbReference type="InterPro" id="IPR036942">
    <property type="entry name" value="Beta-barrel_TonB_sf"/>
</dbReference>